<dbReference type="GO" id="GO:0006508">
    <property type="term" value="P:proteolysis"/>
    <property type="evidence" value="ECO:0007669"/>
    <property type="project" value="InterPro"/>
</dbReference>
<comment type="similarity">
    <text evidence="1">Belongs to the peptidase S1 family. CLIP subfamily.</text>
</comment>
<dbReference type="InterPro" id="IPR043504">
    <property type="entry name" value="Peptidase_S1_PA_chymotrypsin"/>
</dbReference>
<reference evidence="2" key="2">
    <citation type="submission" date="2020-05" db="UniProtKB">
        <authorList>
            <consortium name="EnsemblMetazoa"/>
        </authorList>
    </citation>
    <scope>IDENTIFICATION</scope>
    <source>
        <strain evidence="2">LVP_AGWG</strain>
    </source>
</reference>
<organism evidence="2 3">
    <name type="scientific">Aedes aegypti</name>
    <name type="common">Yellowfever mosquito</name>
    <name type="synonym">Culex aegypti</name>
    <dbReference type="NCBI Taxonomy" id="7159"/>
    <lineage>
        <taxon>Eukaryota</taxon>
        <taxon>Metazoa</taxon>
        <taxon>Ecdysozoa</taxon>
        <taxon>Arthropoda</taxon>
        <taxon>Hexapoda</taxon>
        <taxon>Insecta</taxon>
        <taxon>Pterygota</taxon>
        <taxon>Neoptera</taxon>
        <taxon>Endopterygota</taxon>
        <taxon>Diptera</taxon>
        <taxon>Nematocera</taxon>
        <taxon>Culicoidea</taxon>
        <taxon>Culicidae</taxon>
        <taxon>Culicinae</taxon>
        <taxon>Aedini</taxon>
        <taxon>Aedes</taxon>
        <taxon>Stegomyia</taxon>
    </lineage>
</organism>
<keyword evidence="3" id="KW-1185">Reference proteome</keyword>
<dbReference type="AlphaFoldDB" id="A0A1S4FIT7"/>
<dbReference type="PRINTS" id="PR00722">
    <property type="entry name" value="CHYMOTRYPSIN"/>
</dbReference>
<dbReference type="SMART" id="SM00020">
    <property type="entry name" value="Tryp_SPc"/>
    <property type="match status" value="1"/>
</dbReference>
<dbReference type="PROSITE" id="PS50240">
    <property type="entry name" value="TRYPSIN_DOM"/>
    <property type="match status" value="1"/>
</dbReference>
<reference evidence="2 3" key="1">
    <citation type="submission" date="2017-06" db="EMBL/GenBank/DDBJ databases">
        <title>Aedes aegypti genome working group (AGWG) sequencing and assembly.</title>
        <authorList>
            <consortium name="Aedes aegypti Genome Working Group (AGWG)"/>
            <person name="Matthews B.J."/>
        </authorList>
    </citation>
    <scope>NUCLEOTIDE SEQUENCE [LARGE SCALE GENOMIC DNA]</scope>
    <source>
        <strain evidence="2 3">LVP_AGWG</strain>
    </source>
</reference>
<protein>
    <submittedName>
        <fullName evidence="2">Uncharacterized protein</fullName>
    </submittedName>
</protein>
<dbReference type="Gene3D" id="2.40.10.10">
    <property type="entry name" value="Trypsin-like serine proteases"/>
    <property type="match status" value="1"/>
</dbReference>
<accession>A0A1S4FIT7</accession>
<dbReference type="OrthoDB" id="5565075at2759"/>
<dbReference type="SUPFAM" id="SSF50494">
    <property type="entry name" value="Trypsin-like serine proteases"/>
    <property type="match status" value="1"/>
</dbReference>
<dbReference type="EnsemblMetazoa" id="AAEL008214-RA">
    <property type="protein sequence ID" value="AAEL008214-PA"/>
    <property type="gene ID" value="AAEL008214"/>
</dbReference>
<dbReference type="InterPro" id="IPR001254">
    <property type="entry name" value="Trypsin_dom"/>
</dbReference>
<evidence type="ECO:0000256" key="1">
    <source>
        <dbReference type="ARBA" id="ARBA00024195"/>
    </source>
</evidence>
<dbReference type="PANTHER" id="PTHR24258:SF136">
    <property type="entry name" value="GH06673P-RELATED"/>
    <property type="match status" value="1"/>
</dbReference>
<dbReference type="Proteomes" id="UP000008820">
    <property type="component" value="Chromosome 2"/>
</dbReference>
<proteinExistence type="inferred from homology"/>
<evidence type="ECO:0000313" key="2">
    <source>
        <dbReference type="EnsemblMetazoa" id="AAEL008214-PA"/>
    </source>
</evidence>
<dbReference type="VEuPathDB" id="VectorBase:AAEL008214"/>
<dbReference type="GO" id="GO:0004252">
    <property type="term" value="F:serine-type endopeptidase activity"/>
    <property type="evidence" value="ECO:0007669"/>
    <property type="project" value="InterPro"/>
</dbReference>
<dbReference type="Pfam" id="PF00089">
    <property type="entry name" value="Trypsin"/>
    <property type="match status" value="1"/>
</dbReference>
<sequence length="264" mass="28574">MMNVFLVLSLLITATNAVSTRISNGEVASARDFPSTVGILIDGTSDHSFCGGILISTRFILTAARCVSGTNTLTVVLGASDMTRIVEVIPVLNIPIHVIIHPNYSSFFNRDDIAIVQLSRPAVLGDYVDVARLPRRYHAAFSFTGWNSTVAGWGSSGNRDNEPLPLQHLHFAHGEVITNFVCGLSHSFVREGHICTTTEEGGPCDGDEGGPVYAEVDGETLLIGLHSFHYSGIRGCDRGRSAVNTRVTEYLDWIGQNTDVEILN</sequence>
<dbReference type="PANTHER" id="PTHR24258">
    <property type="entry name" value="SERINE PROTEASE-RELATED"/>
    <property type="match status" value="1"/>
</dbReference>
<dbReference type="InterPro" id="IPR001314">
    <property type="entry name" value="Peptidase_S1A"/>
</dbReference>
<dbReference type="CDD" id="cd00190">
    <property type="entry name" value="Tryp_SPc"/>
    <property type="match status" value="1"/>
</dbReference>
<name>A0A1S4FIT7_AEDAE</name>
<dbReference type="InParanoid" id="A0A1S4FIT7"/>
<dbReference type="InterPro" id="IPR009003">
    <property type="entry name" value="Peptidase_S1_PA"/>
</dbReference>
<evidence type="ECO:0000313" key="3">
    <source>
        <dbReference type="Proteomes" id="UP000008820"/>
    </source>
</evidence>
<gene>
    <name evidence="2" type="primary">5570271</name>
</gene>